<evidence type="ECO:0000256" key="2">
    <source>
        <dbReference type="SAM" id="MobiDB-lite"/>
    </source>
</evidence>
<sequence>MVYPPQEVCSAGPEAIQQFLCKESGLEYYPPSQYLLPVLEQDGAETSQDSPDGPTDRFSREEVEWQNRFADYEKRKEQKMLEKLEFERRLELGQREHAQLLQQSSSQKDEILQTVKEEQSRLEQGLSERQRHLEEDRQRLQEQLKQTEQNISNRIQKLLQDNQRQKKTSEILKSLENERIRMEQLMSITQEETENLRRREIASAMQQMLTESCKNRFIQMAYESQRQSLVQQACSSMAEMDERFQQILSWQQMDQNKAISQILQESAMQKAAFEALQVKKDLMHRQIRNQVSVGLRAPHPRLSCQLADTQRCLDRPREACILAPSLASSESPLRTSQSPGQGLRPGASRQHCKCLASVTCTVLTLRG</sequence>
<evidence type="ECO:0000313" key="3">
    <source>
        <dbReference type="EMBL" id="KAF6485755.1"/>
    </source>
</evidence>
<evidence type="ECO:0000313" key="4">
    <source>
        <dbReference type="Proteomes" id="UP000593571"/>
    </source>
</evidence>
<evidence type="ECO:0000256" key="1">
    <source>
        <dbReference type="SAM" id="Coils"/>
    </source>
</evidence>
<name>A0A7J8INM9_ROUAE</name>
<dbReference type="Proteomes" id="UP000593571">
    <property type="component" value="Unassembled WGS sequence"/>
</dbReference>
<keyword evidence="4" id="KW-1185">Reference proteome</keyword>
<protein>
    <submittedName>
        <fullName evidence="3">Leucine rich repeat and sterile alpha motif containing 1</fullName>
    </submittedName>
</protein>
<dbReference type="AlphaFoldDB" id="A0A7J8INM9"/>
<dbReference type="EMBL" id="JACASE010000003">
    <property type="protein sequence ID" value="KAF6485755.1"/>
    <property type="molecule type" value="Genomic_DNA"/>
</dbReference>
<gene>
    <name evidence="3" type="ORF">HJG63_012763</name>
</gene>
<feature type="coiled-coil region" evidence="1">
    <location>
        <begin position="123"/>
        <end position="192"/>
    </location>
</feature>
<comment type="caution">
    <text evidence="3">The sequence shown here is derived from an EMBL/GenBank/DDBJ whole genome shotgun (WGS) entry which is preliminary data.</text>
</comment>
<feature type="region of interest" description="Disordered" evidence="2">
    <location>
        <begin position="37"/>
        <end position="60"/>
    </location>
</feature>
<reference evidence="3 4" key="1">
    <citation type="journal article" date="2020" name="Nature">
        <title>Six reference-quality genomes reveal evolution of bat adaptations.</title>
        <authorList>
            <person name="Jebb D."/>
            <person name="Huang Z."/>
            <person name="Pippel M."/>
            <person name="Hughes G.M."/>
            <person name="Lavrichenko K."/>
            <person name="Devanna P."/>
            <person name="Winkler S."/>
            <person name="Jermiin L.S."/>
            <person name="Skirmuntt E.C."/>
            <person name="Katzourakis A."/>
            <person name="Burkitt-Gray L."/>
            <person name="Ray D.A."/>
            <person name="Sullivan K.A.M."/>
            <person name="Roscito J.G."/>
            <person name="Kirilenko B.M."/>
            <person name="Davalos L.M."/>
            <person name="Corthals A.P."/>
            <person name="Power M.L."/>
            <person name="Jones G."/>
            <person name="Ransome R.D."/>
            <person name="Dechmann D.K.N."/>
            <person name="Locatelli A.G."/>
            <person name="Puechmaille S.J."/>
            <person name="Fedrigo O."/>
            <person name="Jarvis E.D."/>
            <person name="Hiller M."/>
            <person name="Vernes S.C."/>
            <person name="Myers E.W."/>
            <person name="Teeling E.C."/>
        </authorList>
    </citation>
    <scope>NUCLEOTIDE SEQUENCE [LARGE SCALE GENOMIC DNA]</scope>
    <source>
        <strain evidence="3">MRouAeg1</strain>
        <tissue evidence="3">Muscle</tissue>
    </source>
</reference>
<organism evidence="3 4">
    <name type="scientific">Rousettus aegyptiacus</name>
    <name type="common">Egyptian fruit bat</name>
    <name type="synonym">Pteropus aegyptiacus</name>
    <dbReference type="NCBI Taxonomy" id="9407"/>
    <lineage>
        <taxon>Eukaryota</taxon>
        <taxon>Metazoa</taxon>
        <taxon>Chordata</taxon>
        <taxon>Craniata</taxon>
        <taxon>Vertebrata</taxon>
        <taxon>Euteleostomi</taxon>
        <taxon>Mammalia</taxon>
        <taxon>Eutheria</taxon>
        <taxon>Laurasiatheria</taxon>
        <taxon>Chiroptera</taxon>
        <taxon>Yinpterochiroptera</taxon>
        <taxon>Pteropodoidea</taxon>
        <taxon>Pteropodidae</taxon>
        <taxon>Rousettinae</taxon>
        <taxon>Rousettus</taxon>
    </lineage>
</organism>
<accession>A0A7J8INM9</accession>
<proteinExistence type="predicted"/>
<keyword evidence="1" id="KW-0175">Coiled coil</keyword>